<evidence type="ECO:0000256" key="1">
    <source>
        <dbReference type="ARBA" id="ARBA00004604"/>
    </source>
</evidence>
<dbReference type="OrthoDB" id="422663at2759"/>
<dbReference type="GO" id="GO:0005730">
    <property type="term" value="C:nucleolus"/>
    <property type="evidence" value="ECO:0007669"/>
    <property type="project" value="UniProtKB-SubCell"/>
</dbReference>
<keyword evidence="5 10" id="KW-0378">Hydrolase</keyword>
<comment type="subcellular location">
    <subcellularLocation>
        <location evidence="1">Nucleus</location>
        <location evidence="1">Nucleolus</location>
    </subcellularLocation>
</comment>
<dbReference type="EC" id="3.6.4.13" evidence="10"/>
<dbReference type="InterPro" id="IPR025313">
    <property type="entry name" value="SPB4-like_CTE"/>
</dbReference>
<evidence type="ECO:0000259" key="12">
    <source>
        <dbReference type="PROSITE" id="PS51192"/>
    </source>
</evidence>
<dbReference type="SMART" id="SM00490">
    <property type="entry name" value="HELICc"/>
    <property type="match status" value="1"/>
</dbReference>
<dbReference type="GO" id="GO:0003723">
    <property type="term" value="F:RNA binding"/>
    <property type="evidence" value="ECO:0007669"/>
    <property type="project" value="UniProtKB-UniRule"/>
</dbReference>
<dbReference type="Pfam" id="PF00271">
    <property type="entry name" value="Helicase_C"/>
    <property type="match status" value="1"/>
</dbReference>
<comment type="caution">
    <text evidence="14">The sequence shown here is derived from an EMBL/GenBank/DDBJ whole genome shotgun (WGS) entry which is preliminary data.</text>
</comment>
<dbReference type="SUPFAM" id="SSF52540">
    <property type="entry name" value="P-loop containing nucleoside triphosphate hydrolases"/>
    <property type="match status" value="2"/>
</dbReference>
<evidence type="ECO:0000256" key="4">
    <source>
        <dbReference type="ARBA" id="ARBA00022741"/>
    </source>
</evidence>
<dbReference type="PROSITE" id="PS51194">
    <property type="entry name" value="HELICASE_CTER"/>
    <property type="match status" value="1"/>
</dbReference>
<evidence type="ECO:0000256" key="10">
    <source>
        <dbReference type="RuleBase" id="RU365068"/>
    </source>
</evidence>
<keyword evidence="6 10" id="KW-0347">Helicase</keyword>
<name>A0A8X7TB94_CANPA</name>
<dbReference type="GO" id="GO:0003724">
    <property type="term" value="F:RNA helicase activity"/>
    <property type="evidence" value="ECO:0007669"/>
    <property type="project" value="UniProtKB-EC"/>
</dbReference>
<dbReference type="SMART" id="SM00487">
    <property type="entry name" value="DEXDc"/>
    <property type="match status" value="1"/>
</dbReference>
<evidence type="ECO:0000256" key="2">
    <source>
        <dbReference type="ARBA" id="ARBA00022517"/>
    </source>
</evidence>
<dbReference type="SMART" id="SM01178">
    <property type="entry name" value="DUF4217"/>
    <property type="match status" value="1"/>
</dbReference>
<dbReference type="AlphaFoldDB" id="A0A8X7TB94"/>
<dbReference type="InterPro" id="IPR001650">
    <property type="entry name" value="Helicase_C-like"/>
</dbReference>
<dbReference type="InterPro" id="IPR011545">
    <property type="entry name" value="DEAD/DEAH_box_helicase_dom"/>
</dbReference>
<dbReference type="GO" id="GO:0005524">
    <property type="term" value="F:ATP binding"/>
    <property type="evidence" value="ECO:0007669"/>
    <property type="project" value="UniProtKB-UniRule"/>
</dbReference>
<protein>
    <recommendedName>
        <fullName evidence="10">ATP-dependent RNA helicase</fullName>
        <ecNumber evidence="10">3.6.4.13</ecNumber>
    </recommendedName>
</protein>
<evidence type="ECO:0000259" key="13">
    <source>
        <dbReference type="PROSITE" id="PS51194"/>
    </source>
</evidence>
<reference evidence="14" key="1">
    <citation type="submission" date="2020-03" db="EMBL/GenBank/DDBJ databases">
        <title>FDA dAtabase for Regulatory Grade micrObial Sequences (FDA-ARGOS): Supporting development and validation of Infectious Disease Dx tests.</title>
        <authorList>
            <person name="Campos J."/>
            <person name="Goldberg B."/>
            <person name="Tallon L."/>
            <person name="Sadzewicz L."/>
            <person name="Vavikolanu K."/>
            <person name="Mehta A."/>
            <person name="Aluvathingal J."/>
            <person name="Nadendla S."/>
            <person name="Nandy P."/>
            <person name="Geyer C."/>
            <person name="Yan Y."/>
            <person name="Sichtig H."/>
        </authorList>
    </citation>
    <scope>NUCLEOTIDE SEQUENCE [LARGE SCALE GENOMIC DNA]</scope>
    <source>
        <strain evidence="14">FDAARGOS_652</strain>
    </source>
</reference>
<evidence type="ECO:0000313" key="14">
    <source>
        <dbReference type="EMBL" id="KAF6051300.1"/>
    </source>
</evidence>
<comment type="catalytic activity">
    <reaction evidence="10">
        <text>ATP + H2O = ADP + phosphate + H(+)</text>
        <dbReference type="Rhea" id="RHEA:13065"/>
        <dbReference type="ChEBI" id="CHEBI:15377"/>
        <dbReference type="ChEBI" id="CHEBI:15378"/>
        <dbReference type="ChEBI" id="CHEBI:30616"/>
        <dbReference type="ChEBI" id="CHEBI:43474"/>
        <dbReference type="ChEBI" id="CHEBI:456216"/>
        <dbReference type="EC" id="3.6.4.13"/>
    </reaction>
</comment>
<gene>
    <name evidence="14" type="ORF">FOB60_003968</name>
</gene>
<evidence type="ECO:0000256" key="6">
    <source>
        <dbReference type="ARBA" id="ARBA00022806"/>
    </source>
</evidence>
<evidence type="ECO:0000256" key="5">
    <source>
        <dbReference type="ARBA" id="ARBA00022801"/>
    </source>
</evidence>
<dbReference type="PANTHER" id="PTHR24031">
    <property type="entry name" value="RNA HELICASE"/>
    <property type="match status" value="1"/>
</dbReference>
<feature type="domain" description="Helicase ATP-binding" evidence="12">
    <location>
        <begin position="179"/>
        <end position="374"/>
    </location>
</feature>
<feature type="region of interest" description="Disordered" evidence="11">
    <location>
        <begin position="43"/>
        <end position="107"/>
    </location>
</feature>
<dbReference type="Gene3D" id="3.40.50.300">
    <property type="entry name" value="P-loop containing nucleotide triphosphate hydrolases"/>
    <property type="match status" value="2"/>
</dbReference>
<dbReference type="GO" id="GO:0016787">
    <property type="term" value="F:hydrolase activity"/>
    <property type="evidence" value="ECO:0007669"/>
    <property type="project" value="UniProtKB-KW"/>
</dbReference>
<comment type="similarity">
    <text evidence="10">Belongs to the DEAD box helicase family.</text>
</comment>
<keyword evidence="4 10" id="KW-0547">Nucleotide-binding</keyword>
<feature type="domain" description="Helicase C-terminal" evidence="13">
    <location>
        <begin position="464"/>
        <end position="640"/>
    </location>
</feature>
<dbReference type="InterPro" id="IPR014001">
    <property type="entry name" value="Helicase_ATP-bd"/>
</dbReference>
<keyword evidence="9" id="KW-0539">Nucleus</keyword>
<dbReference type="PROSITE" id="PS51192">
    <property type="entry name" value="HELICASE_ATP_BIND_1"/>
    <property type="match status" value="1"/>
</dbReference>
<evidence type="ECO:0000256" key="7">
    <source>
        <dbReference type="ARBA" id="ARBA00022840"/>
    </source>
</evidence>
<sequence length="763" mass="85554">MSDDDGLLLNFAIPDSSDSSAVPVNKNVKIKGGRWKDRRKLQLSLQGRTKEKKVKGVNGVVIEKPRLSKRERDDDKKSRTNESVPSEFKRAKFSETKGQAGGKNNSYVSSLFTNNETALQTTMTETKSEEKEKTYLPSNAPVKGATTFVGLGINNHLSTHLTDHQRFKYPTKIQKLVIPNLLTTERDLFVKAQTGSGKTMAFILPIFHKLMMENKHKITRDSGVFAIILTPTRELANQIYSVLESLTRCHHTLVPGIVIGGEKKKSEKARLRKGVNILVATPGRLADHLENTKSLDISQLRYLVLDEGDKLVELGFEETISKITRIIDENSSIAETGDKWQGLPTRRINMLCSATLQNNVKQLGSIILQEPEMISVDREVEGTILFDDDVEGEVNGDPNDHESFAPDQLIQDVLIVPPKLRLVTLDACLVNIANKIAQSSTPSRTMVFYSCSDSVNYHFDVFSRDGKIIKKVKDDETGEVKTILVSPEDSTDENGADDSELTAPIIHDNTMIYKLHGSLSQQIRTSILQKFIKDDPKFPHKVLFCTDVASRGLDLPNIANVIEYDAPFTIDDHLHRIGRSARVGNKGEATLFLLPGLEEGYIDAKLKVVHPREDNLRIINYEKILQQAFAEKNATGKNKHDKLGNWDIHATTWHLEVERWLLEDSAALSKASLAFTSHIRAYATHLSQERNFFNVKLLHLGHLAKSFGLRETPKNIGKKSGKNSDKHLEGVDGGSRKLKKEDPRKKMLRMAKLAVKSNNEFNY</sequence>
<comment type="function">
    <text evidence="10">RNA helicase.</text>
</comment>
<dbReference type="Pfam" id="PF00270">
    <property type="entry name" value="DEAD"/>
    <property type="match status" value="1"/>
</dbReference>
<dbReference type="GO" id="GO:0006364">
    <property type="term" value="P:rRNA processing"/>
    <property type="evidence" value="ECO:0007669"/>
    <property type="project" value="UniProtKB-KW"/>
</dbReference>
<dbReference type="Pfam" id="PF13959">
    <property type="entry name" value="CTE_SPB4"/>
    <property type="match status" value="1"/>
</dbReference>
<evidence type="ECO:0000313" key="15">
    <source>
        <dbReference type="Proteomes" id="UP000590412"/>
    </source>
</evidence>
<organism evidence="14 15">
    <name type="scientific">Candida parapsilosis</name>
    <name type="common">Yeast</name>
    <dbReference type="NCBI Taxonomy" id="5480"/>
    <lineage>
        <taxon>Eukaryota</taxon>
        <taxon>Fungi</taxon>
        <taxon>Dikarya</taxon>
        <taxon>Ascomycota</taxon>
        <taxon>Saccharomycotina</taxon>
        <taxon>Pichiomycetes</taxon>
        <taxon>Debaryomycetaceae</taxon>
        <taxon>Candida/Lodderomyces clade</taxon>
        <taxon>Candida</taxon>
    </lineage>
</organism>
<proteinExistence type="inferred from homology"/>
<evidence type="ECO:0000256" key="8">
    <source>
        <dbReference type="ARBA" id="ARBA00022884"/>
    </source>
</evidence>
<keyword evidence="8 10" id="KW-0694">RNA-binding</keyword>
<evidence type="ECO:0000256" key="3">
    <source>
        <dbReference type="ARBA" id="ARBA00022552"/>
    </source>
</evidence>
<dbReference type="InterPro" id="IPR027417">
    <property type="entry name" value="P-loop_NTPase"/>
</dbReference>
<feature type="compositionally biased region" description="Basic and acidic residues" evidence="11">
    <location>
        <begin position="63"/>
        <end position="80"/>
    </location>
</feature>
<keyword evidence="7 10" id="KW-0067">ATP-binding</keyword>
<dbReference type="Proteomes" id="UP000590412">
    <property type="component" value="Unassembled WGS sequence"/>
</dbReference>
<comment type="domain">
    <text evidence="10">The Q motif is unique to and characteristic of the DEAD box family of RNA helicases and controls ATP binding and hydrolysis.</text>
</comment>
<dbReference type="CDD" id="cd18787">
    <property type="entry name" value="SF2_C_DEAD"/>
    <property type="match status" value="1"/>
</dbReference>
<keyword evidence="2" id="KW-0690">Ribosome biogenesis</keyword>
<keyword evidence="3" id="KW-0698">rRNA processing</keyword>
<evidence type="ECO:0000256" key="11">
    <source>
        <dbReference type="SAM" id="MobiDB-lite"/>
    </source>
</evidence>
<dbReference type="CDD" id="cd17949">
    <property type="entry name" value="DEADc_DDX31"/>
    <property type="match status" value="1"/>
</dbReference>
<dbReference type="EMBL" id="JABWAB010000005">
    <property type="protein sequence ID" value="KAF6051300.1"/>
    <property type="molecule type" value="Genomic_DNA"/>
</dbReference>
<evidence type="ECO:0000256" key="9">
    <source>
        <dbReference type="ARBA" id="ARBA00023242"/>
    </source>
</evidence>
<accession>A0A8X7TB94</accession>
<feature type="region of interest" description="Disordered" evidence="11">
    <location>
        <begin position="712"/>
        <end position="744"/>
    </location>
</feature>